<evidence type="ECO:0000256" key="5">
    <source>
        <dbReference type="SAM" id="Phobius"/>
    </source>
</evidence>
<dbReference type="RefSeq" id="WP_015284962.1">
    <property type="nucleotide sequence ID" value="NC_019943.1"/>
</dbReference>
<feature type="transmembrane region" description="Helical" evidence="5">
    <location>
        <begin position="153"/>
        <end position="171"/>
    </location>
</feature>
<dbReference type="Proteomes" id="UP000010824">
    <property type="component" value="Chromosome"/>
</dbReference>
<dbReference type="EMBL" id="CP003167">
    <property type="protein sequence ID" value="AGB01998.1"/>
    <property type="molecule type" value="Genomic_DNA"/>
</dbReference>
<name>L0HFA1_METFS</name>
<sequence>MGSRDSWNWEDIRSGARRTIIGARKNIEDPSLFHKIALFPLLAWIGLGADGVSSSSYGPPEAFIALGPYTYLAVFLAIGTALTVFIISYAYTRIIEHFPGGGGGYIVATHTISERAGVVSGSALLIDYMLTITVSIAACGEAVFSFLPLSWQPWKLPFACLLILILIVINLRGVRESVLILAPIFLVFIAAHAILLGYGLLAHAPQIVPVAATIQSGFSRDLAAIGLVGILAVFFRAYSLGGGTYTGIEAVANGMQIMREPRVKTGKRTMLYMALSLTALSAGLFACYLLWDIRPVAGQTLNAVLAGSVFAGWPLGGLLALITIFSEAALLCVAAQTGFIDGPRVMANMAIDSWLPRSFALLSERLTMTNGILLMGGAALLLMLFTHGSVMILITMYAINVFLTFSISEYGMSRFFYKNRVTEKDWKQHIPIHLIGLVLCSTILTITIFEKLGEGGWLTIFLTSALVGLCFLIHRHYQKVTRGLRKLDSLLDVMPVAGTKNIDPVNPHKMTAVQLVTGFHGFGVNTFYSVIKNFPGIYENFIFVSIAVVDSGTFKGAAELKALSESTKKGLEKYVDLAREMGFSADYRMDIGTDVVDTAVPVCREIAREFQNSTFFTGQLVFRHENPFHKYLHNETAFAIQRRLQYSGITTVIMPIRAEK</sequence>
<feature type="transmembrane region" description="Helical" evidence="5">
    <location>
        <begin position="178"/>
        <end position="202"/>
    </location>
</feature>
<dbReference type="AlphaFoldDB" id="L0HFA1"/>
<feature type="transmembrane region" description="Helical" evidence="5">
    <location>
        <begin position="269"/>
        <end position="291"/>
    </location>
</feature>
<accession>L0HFA1</accession>
<dbReference type="HOGENOM" id="CLU_017999_1_1_2"/>
<protein>
    <recommendedName>
        <fullName evidence="8">Amino acid transporter</fullName>
    </recommendedName>
</protein>
<dbReference type="PANTHER" id="PTHR47704:SF1">
    <property type="entry name" value="POTASSIUM TRANSPORTER KIMA"/>
    <property type="match status" value="1"/>
</dbReference>
<feature type="transmembrane region" description="Helical" evidence="5">
    <location>
        <begin position="430"/>
        <end position="449"/>
    </location>
</feature>
<organism evidence="6 7">
    <name type="scientific">Methanoregula formicica (strain DSM 22288 / NBRC 105244 / SMSP)</name>
    <dbReference type="NCBI Taxonomy" id="593750"/>
    <lineage>
        <taxon>Archaea</taxon>
        <taxon>Methanobacteriati</taxon>
        <taxon>Methanobacteriota</taxon>
        <taxon>Stenosarchaea group</taxon>
        <taxon>Methanomicrobia</taxon>
        <taxon>Methanomicrobiales</taxon>
        <taxon>Methanoregulaceae</taxon>
        <taxon>Methanoregula</taxon>
    </lineage>
</organism>
<dbReference type="InParanoid" id="L0HFA1"/>
<keyword evidence="7" id="KW-1185">Reference proteome</keyword>
<evidence type="ECO:0000256" key="4">
    <source>
        <dbReference type="ARBA" id="ARBA00023136"/>
    </source>
</evidence>
<evidence type="ECO:0000256" key="3">
    <source>
        <dbReference type="ARBA" id="ARBA00022989"/>
    </source>
</evidence>
<dbReference type="Gene3D" id="1.20.1740.10">
    <property type="entry name" value="Amino acid/polyamine transporter I"/>
    <property type="match status" value="1"/>
</dbReference>
<dbReference type="PANTHER" id="PTHR47704">
    <property type="entry name" value="POTASSIUM TRANSPORTER KIMA"/>
    <property type="match status" value="1"/>
</dbReference>
<evidence type="ECO:0000313" key="7">
    <source>
        <dbReference type="Proteomes" id="UP000010824"/>
    </source>
</evidence>
<dbReference type="GeneID" id="14310256"/>
<dbReference type="STRING" id="593750.Metfor_0943"/>
<evidence type="ECO:0008006" key="8">
    <source>
        <dbReference type="Google" id="ProtNLM"/>
    </source>
</evidence>
<reference evidence="6 7" key="2">
    <citation type="journal article" date="2014" name="Genome Announc.">
        <title>Complete Genome Sequence of Methanoregula formicica SMSPT, a Mesophilic Hydrogenotrophic Methanogen Isolated from a Methanogenic Upflow Anaerobic Sludge Blanket Reactor.</title>
        <authorList>
            <person name="Yamamoto K."/>
            <person name="Tamaki H."/>
            <person name="Cadillo-Quiroz H."/>
            <person name="Imachi H."/>
            <person name="Kyrpides N."/>
            <person name="Woyke T."/>
            <person name="Goodwin L."/>
            <person name="Zinder S.H."/>
            <person name="Kamagata Y."/>
            <person name="Liu W.T."/>
        </authorList>
    </citation>
    <scope>NUCLEOTIDE SEQUENCE [LARGE SCALE GENOMIC DNA]</scope>
    <source>
        <strain evidence="7">DSM 22288 / NBRC 105244 / SMSP</strain>
    </source>
</reference>
<proteinExistence type="predicted"/>
<feature type="transmembrane region" description="Helical" evidence="5">
    <location>
        <begin position="69"/>
        <end position="91"/>
    </location>
</feature>
<feature type="transmembrane region" description="Helical" evidence="5">
    <location>
        <begin position="222"/>
        <end position="248"/>
    </location>
</feature>
<feature type="transmembrane region" description="Helical" evidence="5">
    <location>
        <begin position="455"/>
        <end position="473"/>
    </location>
</feature>
<keyword evidence="3 5" id="KW-1133">Transmembrane helix</keyword>
<dbReference type="OrthoDB" id="145854at2157"/>
<dbReference type="GO" id="GO:0016020">
    <property type="term" value="C:membrane"/>
    <property type="evidence" value="ECO:0007669"/>
    <property type="project" value="UniProtKB-SubCell"/>
</dbReference>
<dbReference type="InterPro" id="IPR053153">
    <property type="entry name" value="APC_K+_Transporter"/>
</dbReference>
<dbReference type="KEGG" id="mfo:Metfor_0943"/>
<feature type="transmembrane region" description="Helical" evidence="5">
    <location>
        <begin position="311"/>
        <end position="334"/>
    </location>
</feature>
<dbReference type="eggNOG" id="arCOG00009">
    <property type="taxonomic scope" value="Archaea"/>
</dbReference>
<feature type="transmembrane region" description="Helical" evidence="5">
    <location>
        <begin position="32"/>
        <end position="49"/>
    </location>
</feature>
<dbReference type="GO" id="GO:0022857">
    <property type="term" value="F:transmembrane transporter activity"/>
    <property type="evidence" value="ECO:0007669"/>
    <property type="project" value="InterPro"/>
</dbReference>
<dbReference type="InterPro" id="IPR002293">
    <property type="entry name" value="AA/rel_permease1"/>
</dbReference>
<gene>
    <name evidence="6" type="ordered locus">Metfor_0943</name>
</gene>
<comment type="subcellular location">
    <subcellularLocation>
        <location evidence="1">Membrane</location>
        <topology evidence="1">Multi-pass membrane protein</topology>
    </subcellularLocation>
</comment>
<feature type="transmembrane region" description="Helical" evidence="5">
    <location>
        <begin position="391"/>
        <end position="410"/>
    </location>
</feature>
<feature type="transmembrane region" description="Helical" evidence="5">
    <location>
        <begin position="125"/>
        <end position="147"/>
    </location>
</feature>
<reference evidence="7" key="1">
    <citation type="submission" date="2011-12" db="EMBL/GenBank/DDBJ databases">
        <title>Complete sequence of Methanoregula formicicum SMSP.</title>
        <authorList>
            <person name="Lucas S."/>
            <person name="Han J."/>
            <person name="Lapidus A."/>
            <person name="Cheng J.-F."/>
            <person name="Goodwin L."/>
            <person name="Pitluck S."/>
            <person name="Peters L."/>
            <person name="Ovchinnikova G."/>
            <person name="Teshima H."/>
            <person name="Detter J.C."/>
            <person name="Han C."/>
            <person name="Tapia R."/>
            <person name="Land M."/>
            <person name="Hauser L."/>
            <person name="Kyrpides N."/>
            <person name="Ivanova N."/>
            <person name="Pagani I."/>
            <person name="Imachi H."/>
            <person name="Tamaki H."/>
            <person name="Sekiguchi Y."/>
            <person name="Kamagata Y."/>
            <person name="Cadillo-Quiroz H."/>
            <person name="Zinder S."/>
            <person name="Liu W.-T."/>
            <person name="Woyke T."/>
        </authorList>
    </citation>
    <scope>NUCLEOTIDE SEQUENCE [LARGE SCALE GENOMIC DNA]</scope>
    <source>
        <strain evidence="7">DSM 22288 / NBRC 105244 / SMSP</strain>
    </source>
</reference>
<evidence type="ECO:0000313" key="6">
    <source>
        <dbReference type="EMBL" id="AGB01998.1"/>
    </source>
</evidence>
<dbReference type="Pfam" id="PF13520">
    <property type="entry name" value="AA_permease_2"/>
    <property type="match status" value="1"/>
</dbReference>
<keyword evidence="2 5" id="KW-0812">Transmembrane</keyword>
<keyword evidence="4 5" id="KW-0472">Membrane</keyword>
<evidence type="ECO:0000256" key="1">
    <source>
        <dbReference type="ARBA" id="ARBA00004141"/>
    </source>
</evidence>
<evidence type="ECO:0000256" key="2">
    <source>
        <dbReference type="ARBA" id="ARBA00022692"/>
    </source>
</evidence>
<feature type="transmembrane region" description="Helical" evidence="5">
    <location>
        <begin position="366"/>
        <end position="385"/>
    </location>
</feature>